<dbReference type="AlphaFoldDB" id="A0AAN8J8U0"/>
<accession>A0AAN8J8U0</accession>
<reference evidence="4 5" key="1">
    <citation type="submission" date="2024-01" db="EMBL/GenBank/DDBJ databases">
        <title>The genome of the rayed Mediterranean limpet Patella caerulea (Linnaeus, 1758).</title>
        <authorList>
            <person name="Anh-Thu Weber A."/>
            <person name="Halstead-Nussloch G."/>
        </authorList>
    </citation>
    <scope>NUCLEOTIDE SEQUENCE [LARGE SCALE GENOMIC DNA]</scope>
    <source>
        <strain evidence="4">AATW-2023a</strain>
        <tissue evidence="4">Whole specimen</tissue>
    </source>
</reference>
<comment type="caution">
    <text evidence="4">The sequence shown here is derived from an EMBL/GenBank/DDBJ whole genome shotgun (WGS) entry which is preliminary data.</text>
</comment>
<evidence type="ECO:0000256" key="2">
    <source>
        <dbReference type="SAM" id="Phobius"/>
    </source>
</evidence>
<proteinExistence type="predicted"/>
<evidence type="ECO:0000313" key="4">
    <source>
        <dbReference type="EMBL" id="KAK6171441.1"/>
    </source>
</evidence>
<keyword evidence="2" id="KW-0472">Membrane</keyword>
<protein>
    <submittedName>
        <fullName evidence="4">Uncharacterized protein</fullName>
    </submittedName>
</protein>
<keyword evidence="5" id="KW-1185">Reference proteome</keyword>
<feature type="region of interest" description="Disordered" evidence="1">
    <location>
        <begin position="190"/>
        <end position="221"/>
    </location>
</feature>
<feature type="transmembrane region" description="Helical" evidence="2">
    <location>
        <begin position="31"/>
        <end position="54"/>
    </location>
</feature>
<name>A0AAN8J8U0_PATCE</name>
<keyword evidence="2" id="KW-0812">Transmembrane</keyword>
<keyword evidence="3" id="KW-0732">Signal</keyword>
<keyword evidence="2" id="KW-1133">Transmembrane helix</keyword>
<sequence>MANCVWILTVLCTCVVQGVLGQAVDDVSGMIAAAVIGFFMLIIVITMLALLLTLDSWYPKLQMWRGKVKIPRHVIALRKARAKKAASDRGMLVAASNGTLNGKVPMHVADQDSRSWVEGWVMHGRRNSGEVKEYETKDVTMTLGEEKDTDEYRIEAELVDNEALDLGPYHKMSDQTVVGSSNWVPTEETQEAPIYSEVNRASKKSNQSSPGHQYEETETSFSALTADPAVVIM</sequence>
<organism evidence="4 5">
    <name type="scientific">Patella caerulea</name>
    <name type="common">Rayed Mediterranean limpet</name>
    <dbReference type="NCBI Taxonomy" id="87958"/>
    <lineage>
        <taxon>Eukaryota</taxon>
        <taxon>Metazoa</taxon>
        <taxon>Spiralia</taxon>
        <taxon>Lophotrochozoa</taxon>
        <taxon>Mollusca</taxon>
        <taxon>Gastropoda</taxon>
        <taxon>Patellogastropoda</taxon>
        <taxon>Patelloidea</taxon>
        <taxon>Patellidae</taxon>
        <taxon>Patella</taxon>
    </lineage>
</organism>
<dbReference type="EMBL" id="JAZGQO010000014">
    <property type="protein sequence ID" value="KAK6171441.1"/>
    <property type="molecule type" value="Genomic_DNA"/>
</dbReference>
<feature type="chain" id="PRO_5043040125" evidence="3">
    <location>
        <begin position="22"/>
        <end position="233"/>
    </location>
</feature>
<evidence type="ECO:0000256" key="1">
    <source>
        <dbReference type="SAM" id="MobiDB-lite"/>
    </source>
</evidence>
<evidence type="ECO:0000256" key="3">
    <source>
        <dbReference type="SAM" id="SignalP"/>
    </source>
</evidence>
<gene>
    <name evidence="4" type="ORF">SNE40_019630</name>
</gene>
<feature type="signal peptide" evidence="3">
    <location>
        <begin position="1"/>
        <end position="21"/>
    </location>
</feature>
<dbReference type="Proteomes" id="UP001347796">
    <property type="component" value="Unassembled WGS sequence"/>
</dbReference>
<evidence type="ECO:0000313" key="5">
    <source>
        <dbReference type="Proteomes" id="UP001347796"/>
    </source>
</evidence>